<dbReference type="GO" id="GO:0000070">
    <property type="term" value="P:mitotic sister chromatid segregation"/>
    <property type="evidence" value="ECO:0007669"/>
    <property type="project" value="TreeGrafter"/>
</dbReference>
<dbReference type="InterPro" id="IPR052802">
    <property type="entry name" value="KNTC1"/>
</dbReference>
<protein>
    <submittedName>
        <fullName evidence="3">Anaphase-promoting complex subunit 5</fullName>
    </submittedName>
</protein>
<dbReference type="GO" id="GO:1903394">
    <property type="term" value="P:protein localization to kinetochore involved in kinetochore assembly"/>
    <property type="evidence" value="ECO:0007669"/>
    <property type="project" value="TreeGrafter"/>
</dbReference>
<dbReference type="GO" id="GO:0031267">
    <property type="term" value="F:small GTPase binding"/>
    <property type="evidence" value="ECO:0007669"/>
    <property type="project" value="TreeGrafter"/>
</dbReference>
<dbReference type="GO" id="GO:0007094">
    <property type="term" value="P:mitotic spindle assembly checkpoint signaling"/>
    <property type="evidence" value="ECO:0007669"/>
    <property type="project" value="TreeGrafter"/>
</dbReference>
<accession>A0A183KW46</accession>
<evidence type="ECO:0000313" key="3">
    <source>
        <dbReference type="WBParaSite" id="SCUD_0001929201-mRNA-1"/>
    </source>
</evidence>
<reference evidence="3" key="1">
    <citation type="submission" date="2016-06" db="UniProtKB">
        <authorList>
            <consortium name="WormBaseParasite"/>
        </authorList>
    </citation>
    <scope>IDENTIFICATION</scope>
</reference>
<dbReference type="STRING" id="6186.A0A183KW46"/>
<dbReference type="PANTHER" id="PTHR15688">
    <property type="entry name" value="KINETOCHORE-ASSOCIATED PROTEIN 1"/>
    <property type="match status" value="1"/>
</dbReference>
<sequence length="343" mass="38781">MKIASSWSSEFGLRLTGSHTLLIGIMNLIRSCDLGLQEPNNDAVNNCFNLFNKCLSSSLNSILNPSDGKYLDQPLALSLALALPIEEATNLNFSRIITHGMDHSSLQHILDKLCRMVPSLKEQSVYLVPSDHQSNESMAKRLDTTERSLPSIRLIARFSKDFNIPLKPYLIKHLNVLFKPNNSCADSEDGDFSFVGLSNNENMFLPKSENVINESEVNCFISGKQSDNPQHSLNELANLLQSFYASTSPYDYERLSFLFSWIRTCCSKMITNKQLQLLDFLRTYKRSHPPRDFELERVSATIGNETTNFSKSEGHHHISNIRMPYHQLLSDSLPIKIIGECTS</sequence>
<dbReference type="GO" id="GO:0005828">
    <property type="term" value="C:kinetochore microtubule"/>
    <property type="evidence" value="ECO:0007669"/>
    <property type="project" value="TreeGrafter"/>
</dbReference>
<keyword evidence="2" id="KW-1185">Reference proteome</keyword>
<dbReference type="GO" id="GO:0005737">
    <property type="term" value="C:cytoplasm"/>
    <property type="evidence" value="ECO:0007669"/>
    <property type="project" value="TreeGrafter"/>
</dbReference>
<dbReference type="AlphaFoldDB" id="A0A183KW46"/>
<dbReference type="WBParaSite" id="SCUD_0001929201-mRNA-1">
    <property type="protein sequence ID" value="SCUD_0001929201-mRNA-1"/>
    <property type="gene ID" value="SCUD_0001929201"/>
</dbReference>
<dbReference type="Proteomes" id="UP000279833">
    <property type="component" value="Unassembled WGS sequence"/>
</dbReference>
<organism evidence="3">
    <name type="scientific">Schistosoma curassoni</name>
    <dbReference type="NCBI Taxonomy" id="6186"/>
    <lineage>
        <taxon>Eukaryota</taxon>
        <taxon>Metazoa</taxon>
        <taxon>Spiralia</taxon>
        <taxon>Lophotrochozoa</taxon>
        <taxon>Platyhelminthes</taxon>
        <taxon>Trematoda</taxon>
        <taxon>Digenea</taxon>
        <taxon>Strigeidida</taxon>
        <taxon>Schistosomatoidea</taxon>
        <taxon>Schistosomatidae</taxon>
        <taxon>Schistosoma</taxon>
    </lineage>
</organism>
<evidence type="ECO:0000313" key="1">
    <source>
        <dbReference type="EMBL" id="VDP68660.1"/>
    </source>
</evidence>
<dbReference type="PANTHER" id="PTHR15688:SF1">
    <property type="entry name" value="KINETOCHORE-ASSOCIATED PROTEIN 1"/>
    <property type="match status" value="1"/>
</dbReference>
<dbReference type="EMBL" id="UZAK01042267">
    <property type="protein sequence ID" value="VDP68660.1"/>
    <property type="molecule type" value="Genomic_DNA"/>
</dbReference>
<reference evidence="1 2" key="2">
    <citation type="submission" date="2018-11" db="EMBL/GenBank/DDBJ databases">
        <authorList>
            <consortium name="Pathogen Informatics"/>
        </authorList>
    </citation>
    <scope>NUCLEOTIDE SEQUENCE [LARGE SCALE GENOMIC DNA]</scope>
    <source>
        <strain evidence="1">Dakar</strain>
        <strain evidence="2">Dakar, Senegal</strain>
    </source>
</reference>
<evidence type="ECO:0000313" key="2">
    <source>
        <dbReference type="Proteomes" id="UP000279833"/>
    </source>
</evidence>
<proteinExistence type="predicted"/>
<gene>
    <name evidence="1" type="ORF">SCUD_LOCUS19290</name>
</gene>
<dbReference type="GO" id="GO:1990423">
    <property type="term" value="C:RZZ complex"/>
    <property type="evidence" value="ECO:0007669"/>
    <property type="project" value="TreeGrafter"/>
</dbReference>
<name>A0A183KW46_9TREM</name>